<feature type="domain" description="EamA" evidence="6">
    <location>
        <begin position="142"/>
        <end position="279"/>
    </location>
</feature>
<gene>
    <name evidence="7" type="ORF">OA57_02370</name>
</gene>
<feature type="transmembrane region" description="Helical" evidence="5">
    <location>
        <begin position="7"/>
        <end position="27"/>
    </location>
</feature>
<comment type="caution">
    <text evidence="7">The sequence shown here is derived from an EMBL/GenBank/DDBJ whole genome shotgun (WGS) entry which is preliminary data.</text>
</comment>
<evidence type="ECO:0000256" key="5">
    <source>
        <dbReference type="SAM" id="Phobius"/>
    </source>
</evidence>
<protein>
    <submittedName>
        <fullName evidence="7">Amino acid transporter</fullName>
    </submittedName>
</protein>
<feature type="transmembrane region" description="Helical" evidence="5">
    <location>
        <begin position="265"/>
        <end position="283"/>
    </location>
</feature>
<dbReference type="GO" id="GO:0016020">
    <property type="term" value="C:membrane"/>
    <property type="evidence" value="ECO:0007669"/>
    <property type="project" value="UniProtKB-SubCell"/>
</dbReference>
<keyword evidence="2 5" id="KW-0812">Transmembrane</keyword>
<evidence type="ECO:0000313" key="7">
    <source>
        <dbReference type="EMBL" id="KGQ71096.1"/>
    </source>
</evidence>
<dbReference type="EMBL" id="JSUM01000003">
    <property type="protein sequence ID" value="KGQ71096.1"/>
    <property type="molecule type" value="Genomic_DNA"/>
</dbReference>
<dbReference type="AlphaFoldDB" id="A0A0A3AP20"/>
<evidence type="ECO:0000313" key="8">
    <source>
        <dbReference type="Proteomes" id="UP000030380"/>
    </source>
</evidence>
<dbReference type="RefSeq" id="WP_034612932.1">
    <property type="nucleotide sequence ID" value="NZ_JSUM01000003.1"/>
</dbReference>
<keyword evidence="4 5" id="KW-0472">Membrane</keyword>
<feature type="domain" description="EamA" evidence="6">
    <location>
        <begin position="7"/>
        <end position="131"/>
    </location>
</feature>
<dbReference type="OrthoDB" id="7158585at2"/>
<feature type="transmembrane region" description="Helical" evidence="5">
    <location>
        <begin position="172"/>
        <end position="190"/>
    </location>
</feature>
<evidence type="ECO:0000259" key="6">
    <source>
        <dbReference type="Pfam" id="PF00892"/>
    </source>
</evidence>
<sequence>MLIQDKIAAFIVIFIWGINFYFMKLAVAEVDPMLLGFLRFSMVLLPAIFFIKKPNIKWKWLLLYGFIGNFAQFAFMFSAIALDLPTSLASLVVQSQAFFSVLIAAFVLGERARKNEWIAMIIAAVGLLLIALGQTYSHVPLIGLLMVLGSALSWAIGNIIVKKIGKTHPLGLVLWGNLLTPFWFLLFSLYQHGAPHVASSLQLLSWKGWLSSAFLAYFATLIGYGLWVYLLAKYSAGKITPLSLWVPVVSMIFAFLLLHETLNSWQLSGSAVIMLGLFIHLFGQKIAFFKTNRPLDTHKKG</sequence>
<dbReference type="InterPro" id="IPR050638">
    <property type="entry name" value="AA-Vitamin_Transporters"/>
</dbReference>
<evidence type="ECO:0000256" key="1">
    <source>
        <dbReference type="ARBA" id="ARBA00004141"/>
    </source>
</evidence>
<accession>A0A0A3AP20</accession>
<name>A0A0A3AP20_9PAST</name>
<dbReference type="PANTHER" id="PTHR32322">
    <property type="entry name" value="INNER MEMBRANE TRANSPORTER"/>
    <property type="match status" value="1"/>
</dbReference>
<feature type="transmembrane region" description="Helical" evidence="5">
    <location>
        <begin position="242"/>
        <end position="259"/>
    </location>
</feature>
<feature type="transmembrane region" description="Helical" evidence="5">
    <location>
        <begin position="88"/>
        <end position="108"/>
    </location>
</feature>
<dbReference type="InterPro" id="IPR037185">
    <property type="entry name" value="EmrE-like"/>
</dbReference>
<dbReference type="PANTHER" id="PTHR32322:SF9">
    <property type="entry name" value="AMINO-ACID METABOLITE EFFLUX PUMP-RELATED"/>
    <property type="match status" value="1"/>
</dbReference>
<feature type="transmembrane region" description="Helical" evidence="5">
    <location>
        <begin position="142"/>
        <end position="160"/>
    </location>
</feature>
<evidence type="ECO:0000256" key="4">
    <source>
        <dbReference type="ARBA" id="ARBA00023136"/>
    </source>
</evidence>
<feature type="transmembrane region" description="Helical" evidence="5">
    <location>
        <begin position="117"/>
        <end position="136"/>
    </location>
</feature>
<feature type="transmembrane region" description="Helical" evidence="5">
    <location>
        <begin position="210"/>
        <end position="230"/>
    </location>
</feature>
<dbReference type="Proteomes" id="UP000030380">
    <property type="component" value="Unassembled WGS sequence"/>
</dbReference>
<reference evidence="7 8" key="1">
    <citation type="submission" date="2014-11" db="EMBL/GenBank/DDBJ databases">
        <title>Draft genome sequence of Chelonobacter oris 1662T, associated with respiratory disease in Hermann's Tortoises.</title>
        <authorList>
            <person name="Kudirkiene E."/>
            <person name="Hansen M.J."/>
            <person name="Bojesen A.M."/>
        </authorList>
    </citation>
    <scope>NUCLEOTIDE SEQUENCE [LARGE SCALE GENOMIC DNA]</scope>
    <source>
        <strain evidence="7 8">1662</strain>
    </source>
</reference>
<dbReference type="SUPFAM" id="SSF103481">
    <property type="entry name" value="Multidrug resistance efflux transporter EmrE"/>
    <property type="match status" value="2"/>
</dbReference>
<keyword evidence="3 5" id="KW-1133">Transmembrane helix</keyword>
<organism evidence="7 8">
    <name type="scientific">Chelonobacter oris</name>
    <dbReference type="NCBI Taxonomy" id="505317"/>
    <lineage>
        <taxon>Bacteria</taxon>
        <taxon>Pseudomonadati</taxon>
        <taxon>Pseudomonadota</taxon>
        <taxon>Gammaproteobacteria</taxon>
        <taxon>Pasteurellales</taxon>
        <taxon>Pasteurellaceae</taxon>
        <taxon>Chelonobacter</taxon>
    </lineage>
</organism>
<dbReference type="Gene3D" id="1.10.3730.20">
    <property type="match status" value="1"/>
</dbReference>
<dbReference type="InterPro" id="IPR000620">
    <property type="entry name" value="EamA_dom"/>
</dbReference>
<comment type="subcellular location">
    <subcellularLocation>
        <location evidence="1">Membrane</location>
        <topology evidence="1">Multi-pass membrane protein</topology>
    </subcellularLocation>
</comment>
<feature type="transmembrane region" description="Helical" evidence="5">
    <location>
        <begin position="33"/>
        <end position="51"/>
    </location>
</feature>
<feature type="transmembrane region" description="Helical" evidence="5">
    <location>
        <begin position="63"/>
        <end position="82"/>
    </location>
</feature>
<evidence type="ECO:0000256" key="3">
    <source>
        <dbReference type="ARBA" id="ARBA00022989"/>
    </source>
</evidence>
<keyword evidence="8" id="KW-1185">Reference proteome</keyword>
<evidence type="ECO:0000256" key="2">
    <source>
        <dbReference type="ARBA" id="ARBA00022692"/>
    </source>
</evidence>
<dbReference type="STRING" id="505317.OA57_02370"/>
<proteinExistence type="predicted"/>
<dbReference type="Pfam" id="PF00892">
    <property type="entry name" value="EamA"/>
    <property type="match status" value="2"/>
</dbReference>